<proteinExistence type="predicted"/>
<dbReference type="GO" id="GO:0003700">
    <property type="term" value="F:DNA-binding transcription factor activity"/>
    <property type="evidence" value="ECO:0007669"/>
    <property type="project" value="InterPro"/>
</dbReference>
<dbReference type="Gene3D" id="1.10.10.60">
    <property type="entry name" value="Homeodomain-like"/>
    <property type="match status" value="1"/>
</dbReference>
<dbReference type="PANTHER" id="PTHR11019:SF199">
    <property type="entry name" value="HTH-TYPE TRANSCRIPTIONAL REGULATOR NIMR"/>
    <property type="match status" value="1"/>
</dbReference>
<dbReference type="CDD" id="cd06124">
    <property type="entry name" value="cupin_NimR-like_N"/>
    <property type="match status" value="1"/>
</dbReference>
<keyword evidence="6" id="KW-1185">Reference proteome</keyword>
<evidence type="ECO:0000256" key="1">
    <source>
        <dbReference type="ARBA" id="ARBA00023015"/>
    </source>
</evidence>
<dbReference type="SUPFAM" id="SSF46689">
    <property type="entry name" value="Homeodomain-like"/>
    <property type="match status" value="1"/>
</dbReference>
<dbReference type="PROSITE" id="PS01124">
    <property type="entry name" value="HTH_ARAC_FAMILY_2"/>
    <property type="match status" value="1"/>
</dbReference>
<keyword evidence="1" id="KW-0805">Transcription regulation</keyword>
<dbReference type="Proteomes" id="UP000002171">
    <property type="component" value="Unassembled WGS sequence"/>
</dbReference>
<dbReference type="SMART" id="SM00342">
    <property type="entry name" value="HTH_ARAC"/>
    <property type="match status" value="1"/>
</dbReference>
<dbReference type="GO" id="GO:0043565">
    <property type="term" value="F:sequence-specific DNA binding"/>
    <property type="evidence" value="ECO:0007669"/>
    <property type="project" value="InterPro"/>
</dbReference>
<keyword evidence="3" id="KW-0804">Transcription</keyword>
<evidence type="ECO:0000313" key="6">
    <source>
        <dbReference type="Proteomes" id="UP000002171"/>
    </source>
</evidence>
<reference evidence="5 6" key="1">
    <citation type="submission" date="2006-02" db="EMBL/GenBank/DDBJ databases">
        <authorList>
            <person name="Pinhassi J."/>
            <person name="Pedros-Alio C."/>
            <person name="Ferriera S."/>
            <person name="Johnson J."/>
            <person name="Kravitz S."/>
            <person name="Halpern A."/>
            <person name="Remington K."/>
            <person name="Beeson K."/>
            <person name="Tran B."/>
            <person name="Rogers Y.-H."/>
            <person name="Friedman R."/>
            <person name="Venter J.C."/>
        </authorList>
    </citation>
    <scope>NUCLEOTIDE SEQUENCE [LARGE SCALE GENOMIC DNA]</scope>
    <source>
        <strain evidence="5 6">MED92</strain>
    </source>
</reference>
<dbReference type="Pfam" id="PF02311">
    <property type="entry name" value="AraC_binding"/>
    <property type="match status" value="1"/>
</dbReference>
<protein>
    <submittedName>
        <fullName evidence="5">Transcriptional regulator, AraC family protein</fullName>
    </submittedName>
</protein>
<evidence type="ECO:0000313" key="5">
    <source>
        <dbReference type="EMBL" id="EAR62710.1"/>
    </source>
</evidence>
<dbReference type="SUPFAM" id="SSF51182">
    <property type="entry name" value="RmlC-like cupins"/>
    <property type="match status" value="1"/>
</dbReference>
<dbReference type="InterPro" id="IPR011051">
    <property type="entry name" value="RmlC_Cupin_sf"/>
</dbReference>
<dbReference type="AlphaFoldDB" id="A0A7U8GU18"/>
<dbReference type="InterPro" id="IPR014710">
    <property type="entry name" value="RmlC-like_jellyroll"/>
</dbReference>
<feature type="domain" description="HTH araC/xylS-type" evidence="4">
    <location>
        <begin position="136"/>
        <end position="233"/>
    </location>
</feature>
<dbReference type="PANTHER" id="PTHR11019">
    <property type="entry name" value="HTH-TYPE TRANSCRIPTIONAL REGULATOR NIMR"/>
    <property type="match status" value="1"/>
</dbReference>
<dbReference type="EMBL" id="AAOW01000002">
    <property type="protein sequence ID" value="EAR62710.1"/>
    <property type="molecule type" value="Genomic_DNA"/>
</dbReference>
<evidence type="ECO:0000259" key="4">
    <source>
        <dbReference type="PROSITE" id="PS01124"/>
    </source>
</evidence>
<dbReference type="Pfam" id="PF12833">
    <property type="entry name" value="HTH_18"/>
    <property type="match status" value="1"/>
</dbReference>
<organism evidence="5 6">
    <name type="scientific">Neptuniibacter caesariensis</name>
    <dbReference type="NCBI Taxonomy" id="207954"/>
    <lineage>
        <taxon>Bacteria</taxon>
        <taxon>Pseudomonadati</taxon>
        <taxon>Pseudomonadota</taxon>
        <taxon>Gammaproteobacteria</taxon>
        <taxon>Oceanospirillales</taxon>
        <taxon>Oceanospirillaceae</taxon>
        <taxon>Neptuniibacter</taxon>
    </lineage>
</organism>
<sequence length="235" mass="27187">MPPQHFFPKHQHEWHQLLYATSGVLIVEVLGERLFIPPEKAVWIPQGHEHQVYSEYGSSLKSLYIEHSDQFSDWQTSKVLKITPLLKQLILEASTFSVHYSRQGYEAELIALMLASLHRLETDHDQLPWPASRDLYRLCQMFYEQPSLRKTTAKLAIELSVSKRTLERKFMKETGMSVQQWLLQLRFLKSLELLSAGYSITHIALELGYGSSAAFIHMFRDKTGVSPGQFIKNAR</sequence>
<dbReference type="InterPro" id="IPR009057">
    <property type="entry name" value="Homeodomain-like_sf"/>
</dbReference>
<dbReference type="InterPro" id="IPR018060">
    <property type="entry name" value="HTH_AraC"/>
</dbReference>
<keyword evidence="2" id="KW-0238">DNA-binding</keyword>
<dbReference type="Gene3D" id="2.60.120.10">
    <property type="entry name" value="Jelly Rolls"/>
    <property type="match status" value="1"/>
</dbReference>
<evidence type="ECO:0000256" key="2">
    <source>
        <dbReference type="ARBA" id="ARBA00023125"/>
    </source>
</evidence>
<comment type="caution">
    <text evidence="5">The sequence shown here is derived from an EMBL/GenBank/DDBJ whole genome shotgun (WGS) entry which is preliminary data.</text>
</comment>
<evidence type="ECO:0000256" key="3">
    <source>
        <dbReference type="ARBA" id="ARBA00023163"/>
    </source>
</evidence>
<accession>A0A7U8GU18</accession>
<gene>
    <name evidence="5" type="ORF">MED92_06313</name>
</gene>
<dbReference type="InterPro" id="IPR003313">
    <property type="entry name" value="AraC-bd"/>
</dbReference>
<name>A0A7U8GU18_NEPCE</name>